<evidence type="ECO:0000256" key="2">
    <source>
        <dbReference type="SAM" id="MobiDB-lite"/>
    </source>
</evidence>
<evidence type="ECO:0000313" key="4">
    <source>
        <dbReference type="EMBL" id="MFC3517158.1"/>
    </source>
</evidence>
<dbReference type="Pfam" id="PF22953">
    <property type="entry name" value="SpnB_Rossmann"/>
    <property type="match status" value="1"/>
</dbReference>
<dbReference type="Pfam" id="PF08659">
    <property type="entry name" value="KR"/>
    <property type="match status" value="1"/>
</dbReference>
<dbReference type="Gene3D" id="3.40.50.720">
    <property type="entry name" value="NAD(P)-binding Rossmann-like Domain"/>
    <property type="match status" value="1"/>
</dbReference>
<feature type="region of interest" description="Disordered" evidence="2">
    <location>
        <begin position="528"/>
        <end position="550"/>
    </location>
</feature>
<protein>
    <submittedName>
        <fullName evidence="4">SDR family NAD(P)-dependent oxidoreductase</fullName>
    </submittedName>
</protein>
<proteinExistence type="predicted"/>
<dbReference type="InterPro" id="IPR036291">
    <property type="entry name" value="NAD(P)-bd_dom_sf"/>
</dbReference>
<dbReference type="PANTHER" id="PTHR43775:SF51">
    <property type="entry name" value="INACTIVE PHENOLPHTHIOCEROL SYNTHESIS POLYKETIDE SYNTHASE TYPE I PKS1-RELATED"/>
    <property type="match status" value="1"/>
</dbReference>
<gene>
    <name evidence="4" type="ORF">ACFORO_43835</name>
</gene>
<sequence length="550" mass="58057">MPEPAARTDFPTPPWLLSATDSVALRALAGGILDSTASDLDLSYTLATRTPLALRALVPAGDRAALSAVASGETTGQPVAQRPRLTFVSRGTELPPGRETEFGQRSPLFSETFDAMFGDYQDRHFAFQGALCCLLESWGLYPEAVARLTKRPWDDASLVLDLTPASVPDLLAEVARLHTAGIPVAWNAVFAGSGARQVDLPAEAMLYRPERVPVPAKPGAAEILEIPASDDLHSLTAHTLHAVQSREDRLVVTTAGPDPVNAAVWGLVNAAAAEYPGKITAVGLDAPMPADEILNLVGGNTEPQLAIRDGVPHAFRIRPATVRKARPIDPSGTVLITGGTGRIGALLAEHLVAEHGVRHLVLASRSGPAAPNAEHLQDLDADVRIAAIDVADPGQAESLIASCTPPLTAVIHCAAVFDDDVLAEQTPERLDPVLRAKADSAWILHEATQHLPLSAFVLFSSVAGVLGEAGQANYAAANRFLDALAEHRHAKNLPAVSIAWSRWDPALFDAALGSEEPVVIGPGTVPPHPERPCPAEETFPRLLTNTPAGR</sequence>
<dbReference type="Proteomes" id="UP001595764">
    <property type="component" value="Unassembled WGS sequence"/>
</dbReference>
<dbReference type="EMBL" id="JBHRWI010000076">
    <property type="protein sequence ID" value="MFC3517158.1"/>
    <property type="molecule type" value="Genomic_DNA"/>
</dbReference>
<dbReference type="InterPro" id="IPR050091">
    <property type="entry name" value="PKS_NRPS_Biosynth_Enz"/>
</dbReference>
<dbReference type="InterPro" id="IPR013968">
    <property type="entry name" value="PKS_KR"/>
</dbReference>
<dbReference type="InterPro" id="IPR057326">
    <property type="entry name" value="KR_dom"/>
</dbReference>
<dbReference type="InterPro" id="IPR001227">
    <property type="entry name" value="Ac_transferase_dom_sf"/>
</dbReference>
<evidence type="ECO:0000313" key="5">
    <source>
        <dbReference type="Proteomes" id="UP001595764"/>
    </source>
</evidence>
<dbReference type="RefSeq" id="WP_377869852.1">
    <property type="nucleotide sequence ID" value="NZ_JBHMAY010000016.1"/>
</dbReference>
<feature type="domain" description="Ketoreductase" evidence="3">
    <location>
        <begin position="332"/>
        <end position="506"/>
    </location>
</feature>
<organism evidence="4 5">
    <name type="scientific">Amycolatopsis halotolerans</name>
    <dbReference type="NCBI Taxonomy" id="330083"/>
    <lineage>
        <taxon>Bacteria</taxon>
        <taxon>Bacillati</taxon>
        <taxon>Actinomycetota</taxon>
        <taxon>Actinomycetes</taxon>
        <taxon>Pseudonocardiales</taxon>
        <taxon>Pseudonocardiaceae</taxon>
        <taxon>Amycolatopsis</taxon>
    </lineage>
</organism>
<keyword evidence="1" id="KW-0808">Transferase</keyword>
<dbReference type="Gene3D" id="3.40.366.10">
    <property type="entry name" value="Malonyl-Coenzyme A Acyl Carrier Protein, domain 2"/>
    <property type="match status" value="1"/>
</dbReference>
<evidence type="ECO:0000259" key="3">
    <source>
        <dbReference type="SMART" id="SM00822"/>
    </source>
</evidence>
<dbReference type="SMART" id="SM00822">
    <property type="entry name" value="PKS_KR"/>
    <property type="match status" value="1"/>
</dbReference>
<comment type="caution">
    <text evidence="4">The sequence shown here is derived from an EMBL/GenBank/DDBJ whole genome shotgun (WGS) entry which is preliminary data.</text>
</comment>
<dbReference type="SUPFAM" id="SSF51735">
    <property type="entry name" value="NAD(P)-binding Rossmann-fold domains"/>
    <property type="match status" value="2"/>
</dbReference>
<keyword evidence="5" id="KW-1185">Reference proteome</keyword>
<dbReference type="InterPro" id="IPR055123">
    <property type="entry name" value="SpnB-like_Rossmann"/>
</dbReference>
<reference evidence="5" key="1">
    <citation type="journal article" date="2019" name="Int. J. Syst. Evol. Microbiol.">
        <title>The Global Catalogue of Microorganisms (GCM) 10K type strain sequencing project: providing services to taxonomists for standard genome sequencing and annotation.</title>
        <authorList>
            <consortium name="The Broad Institute Genomics Platform"/>
            <consortium name="The Broad Institute Genome Sequencing Center for Infectious Disease"/>
            <person name="Wu L."/>
            <person name="Ma J."/>
        </authorList>
    </citation>
    <scope>NUCLEOTIDE SEQUENCE [LARGE SCALE GENOMIC DNA]</scope>
    <source>
        <strain evidence="5">CGMCC 4.7682</strain>
    </source>
</reference>
<evidence type="ECO:0000256" key="1">
    <source>
        <dbReference type="ARBA" id="ARBA00022679"/>
    </source>
</evidence>
<dbReference type="PANTHER" id="PTHR43775">
    <property type="entry name" value="FATTY ACID SYNTHASE"/>
    <property type="match status" value="1"/>
</dbReference>
<accession>A0ABV7QVH3</accession>
<name>A0ABV7QVH3_9PSEU</name>
<dbReference type="CDD" id="cd08956">
    <property type="entry name" value="KR_3_FAS_SDR_x"/>
    <property type="match status" value="1"/>
</dbReference>